<dbReference type="InterPro" id="IPR013783">
    <property type="entry name" value="Ig-like_fold"/>
</dbReference>
<dbReference type="PANTHER" id="PTHR13771">
    <property type="entry name" value="INTERCELLULAR ADHESION MOLECULE"/>
    <property type="match status" value="1"/>
</dbReference>
<dbReference type="InterPro" id="IPR047012">
    <property type="entry name" value="ICAM_VCAM"/>
</dbReference>
<dbReference type="SMART" id="SM00409">
    <property type="entry name" value="IG"/>
    <property type="match status" value="2"/>
</dbReference>
<feature type="signal peptide" evidence="1">
    <location>
        <begin position="1"/>
        <end position="26"/>
    </location>
</feature>
<feature type="domain" description="Ig-like" evidence="2">
    <location>
        <begin position="223"/>
        <end position="295"/>
    </location>
</feature>
<dbReference type="InterPro" id="IPR007110">
    <property type="entry name" value="Ig-like_dom"/>
</dbReference>
<organism evidence="3 4">
    <name type="scientific">Sparus aurata</name>
    <name type="common">Gilthead sea bream</name>
    <dbReference type="NCBI Taxonomy" id="8175"/>
    <lineage>
        <taxon>Eukaryota</taxon>
        <taxon>Metazoa</taxon>
        <taxon>Chordata</taxon>
        <taxon>Craniata</taxon>
        <taxon>Vertebrata</taxon>
        <taxon>Euteleostomi</taxon>
        <taxon>Actinopterygii</taxon>
        <taxon>Neopterygii</taxon>
        <taxon>Teleostei</taxon>
        <taxon>Neoteleostei</taxon>
        <taxon>Acanthomorphata</taxon>
        <taxon>Eupercaria</taxon>
        <taxon>Spariformes</taxon>
        <taxon>Sparidae</taxon>
        <taxon>Sparus</taxon>
    </lineage>
</organism>
<dbReference type="Ensembl" id="ENSSAUT00010023046.1">
    <property type="protein sequence ID" value="ENSSAUP00010021820.1"/>
    <property type="gene ID" value="ENSSAUG00010009634.1"/>
</dbReference>
<dbReference type="SUPFAM" id="SSF48726">
    <property type="entry name" value="Immunoglobulin"/>
    <property type="match status" value="3"/>
</dbReference>
<feature type="chain" id="PRO_5025567132" description="Ig-like domain-containing protein" evidence="1">
    <location>
        <begin position="27"/>
        <end position="304"/>
    </location>
</feature>
<keyword evidence="1" id="KW-0732">Signal</keyword>
<accession>A0A671V690</accession>
<evidence type="ECO:0000256" key="1">
    <source>
        <dbReference type="SAM" id="SignalP"/>
    </source>
</evidence>
<keyword evidence="4" id="KW-1185">Reference proteome</keyword>
<dbReference type="PANTHER" id="PTHR13771:SF9">
    <property type="entry name" value="INTERCELLULAR ADHESION MOLECULE 5"/>
    <property type="match status" value="1"/>
</dbReference>
<dbReference type="InterPro" id="IPR003599">
    <property type="entry name" value="Ig_sub"/>
</dbReference>
<proteinExistence type="predicted"/>
<dbReference type="Gene3D" id="2.60.40.10">
    <property type="entry name" value="Immunoglobulins"/>
    <property type="match status" value="3"/>
</dbReference>
<sequence length="304" mass="34716">SSFKLKLSFLFHCMFFSLFADKRVHASCPIQLSSSSVVLKYGDSVSINCSTSETMFEGIGWEAPMGGTGVEKVNHLTWTVEELTDWNISPQCYINPSSESQFDQCFSKPKIVLYSNIPRGDQYQLQRCNQWSPVQNLNISWYKGDTKLDTETLNNPQRSPVNLSPVYNFKPSRKDDGVTFRCEAYMDLGPEGPQFNVSSQEYKIEVYCKYIMSNYLFEKFQMPYLGCLKWSCSAPELLEGDTLEKLCSVTGNPDPHVIWLKDGQSTDPTVKLKRGDEGYYTVKAEGSSYFEKTLQVYVLCEYHI</sequence>
<dbReference type="Proteomes" id="UP000472265">
    <property type="component" value="Chromosome 23"/>
</dbReference>
<reference evidence="3" key="1">
    <citation type="submission" date="2021-04" db="EMBL/GenBank/DDBJ databases">
        <authorList>
            <consortium name="Wellcome Sanger Institute Data Sharing"/>
        </authorList>
    </citation>
    <scope>NUCLEOTIDE SEQUENCE [LARGE SCALE GENOMIC DNA]</scope>
</reference>
<dbReference type="GO" id="GO:0007155">
    <property type="term" value="P:cell adhesion"/>
    <property type="evidence" value="ECO:0007669"/>
    <property type="project" value="InterPro"/>
</dbReference>
<evidence type="ECO:0000313" key="3">
    <source>
        <dbReference type="Ensembl" id="ENSSAUP00010021820.1"/>
    </source>
</evidence>
<reference evidence="3" key="3">
    <citation type="submission" date="2025-09" db="UniProtKB">
        <authorList>
            <consortium name="Ensembl"/>
        </authorList>
    </citation>
    <scope>IDENTIFICATION</scope>
</reference>
<dbReference type="GO" id="GO:0005178">
    <property type="term" value="F:integrin binding"/>
    <property type="evidence" value="ECO:0007669"/>
    <property type="project" value="InterPro"/>
</dbReference>
<dbReference type="OMA" id="KEYNIIC"/>
<dbReference type="InParanoid" id="A0A671V690"/>
<dbReference type="GeneTree" id="ENSGT00940000159005"/>
<dbReference type="AlphaFoldDB" id="A0A671V690"/>
<dbReference type="InterPro" id="IPR036179">
    <property type="entry name" value="Ig-like_dom_sf"/>
</dbReference>
<feature type="domain" description="Ig-like" evidence="2">
    <location>
        <begin position="109"/>
        <end position="198"/>
    </location>
</feature>
<reference evidence="3" key="2">
    <citation type="submission" date="2025-08" db="UniProtKB">
        <authorList>
            <consortium name="Ensembl"/>
        </authorList>
    </citation>
    <scope>IDENTIFICATION</scope>
</reference>
<dbReference type="PROSITE" id="PS50835">
    <property type="entry name" value="IG_LIKE"/>
    <property type="match status" value="2"/>
</dbReference>
<evidence type="ECO:0000313" key="4">
    <source>
        <dbReference type="Proteomes" id="UP000472265"/>
    </source>
</evidence>
<evidence type="ECO:0000259" key="2">
    <source>
        <dbReference type="PROSITE" id="PS50835"/>
    </source>
</evidence>
<name>A0A671V690_SPAAU</name>
<protein>
    <recommendedName>
        <fullName evidence="2">Ig-like domain-containing protein</fullName>
    </recommendedName>
</protein>